<evidence type="ECO:0000256" key="4">
    <source>
        <dbReference type="ARBA" id="ARBA00023163"/>
    </source>
</evidence>
<dbReference type="PRINTS" id="PR00455">
    <property type="entry name" value="HTHTETR"/>
</dbReference>
<dbReference type="InterPro" id="IPR050109">
    <property type="entry name" value="HTH-type_TetR-like_transc_reg"/>
</dbReference>
<keyword evidence="3 5" id="KW-0238">DNA-binding</keyword>
<evidence type="ECO:0000256" key="2">
    <source>
        <dbReference type="ARBA" id="ARBA00023015"/>
    </source>
</evidence>
<reference evidence="8" key="1">
    <citation type="journal article" date="2019" name="Int. J. Syst. Evol. Microbiol.">
        <title>The Global Catalogue of Microorganisms (GCM) 10K type strain sequencing project: providing services to taxonomists for standard genome sequencing and annotation.</title>
        <authorList>
            <consortium name="The Broad Institute Genomics Platform"/>
            <consortium name="The Broad Institute Genome Sequencing Center for Infectious Disease"/>
            <person name="Wu L."/>
            <person name="Ma J."/>
        </authorList>
    </citation>
    <scope>NUCLEOTIDE SEQUENCE [LARGE SCALE GENOMIC DNA]</scope>
    <source>
        <strain evidence="8">JCM 3380</strain>
    </source>
</reference>
<dbReference type="Pfam" id="PF02909">
    <property type="entry name" value="TetR_C_1"/>
    <property type="match status" value="1"/>
</dbReference>
<proteinExistence type="predicted"/>
<dbReference type="SUPFAM" id="SSF46689">
    <property type="entry name" value="Homeodomain-like"/>
    <property type="match status" value="1"/>
</dbReference>
<comment type="caution">
    <text evidence="7">The sequence shown here is derived from an EMBL/GenBank/DDBJ whole genome shotgun (WGS) entry which is preliminary data.</text>
</comment>
<name>A0ABP3DT58_9PSEU</name>
<evidence type="ECO:0000256" key="1">
    <source>
        <dbReference type="ARBA" id="ARBA00022491"/>
    </source>
</evidence>
<feature type="DNA-binding region" description="H-T-H motif" evidence="5">
    <location>
        <begin position="25"/>
        <end position="44"/>
    </location>
</feature>
<dbReference type="PANTHER" id="PTHR30055">
    <property type="entry name" value="HTH-TYPE TRANSCRIPTIONAL REGULATOR RUTR"/>
    <property type="match status" value="1"/>
</dbReference>
<evidence type="ECO:0000256" key="3">
    <source>
        <dbReference type="ARBA" id="ARBA00023125"/>
    </source>
</evidence>
<dbReference type="PANTHER" id="PTHR30055:SF151">
    <property type="entry name" value="TRANSCRIPTIONAL REGULATORY PROTEIN"/>
    <property type="match status" value="1"/>
</dbReference>
<evidence type="ECO:0000313" key="7">
    <source>
        <dbReference type="EMBL" id="GAA0238251.1"/>
    </source>
</evidence>
<evidence type="ECO:0000259" key="6">
    <source>
        <dbReference type="PROSITE" id="PS50977"/>
    </source>
</evidence>
<dbReference type="SUPFAM" id="SSF48498">
    <property type="entry name" value="Tetracyclin repressor-like, C-terminal domain"/>
    <property type="match status" value="1"/>
</dbReference>
<dbReference type="Gene3D" id="1.10.357.10">
    <property type="entry name" value="Tetracycline Repressor, domain 2"/>
    <property type="match status" value="1"/>
</dbReference>
<keyword evidence="1" id="KW-0678">Repressor</keyword>
<dbReference type="InterPro" id="IPR023772">
    <property type="entry name" value="DNA-bd_HTH_TetR-type_CS"/>
</dbReference>
<dbReference type="InterPro" id="IPR036271">
    <property type="entry name" value="Tet_transcr_reg_TetR-rel_C_sf"/>
</dbReference>
<dbReference type="Gene3D" id="1.10.10.60">
    <property type="entry name" value="Homeodomain-like"/>
    <property type="match status" value="1"/>
</dbReference>
<organism evidence="7 8">
    <name type="scientific">Saccharothrix mutabilis subsp. mutabilis</name>
    <dbReference type="NCBI Taxonomy" id="66855"/>
    <lineage>
        <taxon>Bacteria</taxon>
        <taxon>Bacillati</taxon>
        <taxon>Actinomycetota</taxon>
        <taxon>Actinomycetes</taxon>
        <taxon>Pseudonocardiales</taxon>
        <taxon>Pseudonocardiaceae</taxon>
        <taxon>Saccharothrix</taxon>
    </lineage>
</organism>
<dbReference type="PROSITE" id="PS01081">
    <property type="entry name" value="HTH_TETR_1"/>
    <property type="match status" value="1"/>
</dbReference>
<gene>
    <name evidence="7" type="ORF">GCM10010492_41700</name>
</gene>
<keyword evidence="4" id="KW-0804">Transcription</keyword>
<dbReference type="RefSeq" id="WP_343935508.1">
    <property type="nucleotide sequence ID" value="NZ_BAAABU010000009.1"/>
</dbReference>
<dbReference type="InterPro" id="IPR004111">
    <property type="entry name" value="Repressor_TetR_C"/>
</dbReference>
<protein>
    <submittedName>
        <fullName evidence="7">TetR/AcrR family transcriptional regulator C-terminal domain-containing protein</fullName>
    </submittedName>
</protein>
<dbReference type="InterPro" id="IPR009057">
    <property type="entry name" value="Homeodomain-like_sf"/>
</dbReference>
<keyword evidence="2" id="KW-0805">Transcription regulation</keyword>
<dbReference type="Pfam" id="PF00440">
    <property type="entry name" value="TetR_N"/>
    <property type="match status" value="1"/>
</dbReference>
<evidence type="ECO:0000256" key="5">
    <source>
        <dbReference type="PROSITE-ProRule" id="PRU00335"/>
    </source>
</evidence>
<dbReference type="Proteomes" id="UP001500416">
    <property type="component" value="Unassembled WGS sequence"/>
</dbReference>
<accession>A0ABP3DT58</accession>
<dbReference type="EMBL" id="BAAABU010000009">
    <property type="protein sequence ID" value="GAA0238251.1"/>
    <property type="molecule type" value="Genomic_DNA"/>
</dbReference>
<evidence type="ECO:0000313" key="8">
    <source>
        <dbReference type="Proteomes" id="UP001500416"/>
    </source>
</evidence>
<dbReference type="InterPro" id="IPR001647">
    <property type="entry name" value="HTH_TetR"/>
</dbReference>
<feature type="domain" description="HTH tetR-type" evidence="6">
    <location>
        <begin position="2"/>
        <end position="62"/>
    </location>
</feature>
<sequence>MGLGRDAIVRAALALLNEVGLEGLTLRRLADALDVQAPALYWHVKNKAELLDGMAATIIEDALRDVEAPRRGESWVDWTADCAHRLRDTMLAYRDGARVLSGTYLTHTTGRPLELALRTLCDAGFSLRDAARGISTVWAYVQGFTIEEQSLPPRDPDATRHPLAAHAVAELTKDADDRFEHGLRLLLSGLRLSRFGG</sequence>
<dbReference type="PRINTS" id="PR00400">
    <property type="entry name" value="TETREPRESSOR"/>
</dbReference>
<dbReference type="PROSITE" id="PS50977">
    <property type="entry name" value="HTH_TETR_2"/>
    <property type="match status" value="1"/>
</dbReference>
<dbReference type="InterPro" id="IPR003012">
    <property type="entry name" value="Tet_transcr_reg_TetR"/>
</dbReference>
<keyword evidence="8" id="KW-1185">Reference proteome</keyword>